<keyword evidence="2" id="KW-1185">Reference proteome</keyword>
<evidence type="ECO:0000313" key="2">
    <source>
        <dbReference type="Proteomes" id="UP000033632"/>
    </source>
</evidence>
<dbReference type="Pfam" id="PF09939">
    <property type="entry name" value="DUF2171"/>
    <property type="match status" value="1"/>
</dbReference>
<dbReference type="AlphaFoldDB" id="A0A0F5FWX1"/>
<accession>A0A0F5FWX1</accession>
<comment type="caution">
    <text evidence="1">The sequence shown here is derived from an EMBL/GenBank/DDBJ whole genome shotgun (WGS) entry which is preliminary data.</text>
</comment>
<dbReference type="Proteomes" id="UP000033632">
    <property type="component" value="Unassembled WGS sequence"/>
</dbReference>
<evidence type="ECO:0008006" key="3">
    <source>
        <dbReference type="Google" id="ProtNLM"/>
    </source>
</evidence>
<name>A0A0F5FWX1_9HYPH</name>
<gene>
    <name evidence="1" type="ORF">VE25_02205</name>
</gene>
<reference evidence="1 2" key="1">
    <citation type="submission" date="2015-03" db="EMBL/GenBank/DDBJ databases">
        <authorList>
            <person name="Hassan Y.I."/>
            <person name="Lepp D."/>
            <person name="Li X.-Z."/>
            <person name="Zhou T."/>
        </authorList>
    </citation>
    <scope>NUCLEOTIDE SEQUENCE [LARGE SCALE GENOMIC DNA]</scope>
    <source>
        <strain evidence="1 2">BD-c194</strain>
    </source>
</reference>
<proteinExistence type="predicted"/>
<sequence>MSQLTDIKPGMRIVGADGVPVGTVEAVEGGRIRLVPVEPPEGEGGAAHSGHSHYFDGGLVAEVEGDTVRLSANAAVAMLLDEEEDGKPAD</sequence>
<dbReference type="RefSeq" id="WP_046106953.1">
    <property type="nucleotide sequence ID" value="NZ_JZEX01000037.1"/>
</dbReference>
<dbReference type="InterPro" id="IPR018684">
    <property type="entry name" value="DUF2171"/>
</dbReference>
<dbReference type="OrthoDB" id="9803697at2"/>
<dbReference type="EMBL" id="JZEX01000037">
    <property type="protein sequence ID" value="KKB13396.1"/>
    <property type="molecule type" value="Genomic_DNA"/>
</dbReference>
<dbReference type="PATRIC" id="fig|443610.3.peg.2915"/>
<organism evidence="1 2">
    <name type="scientific">Devosia geojensis</name>
    <dbReference type="NCBI Taxonomy" id="443610"/>
    <lineage>
        <taxon>Bacteria</taxon>
        <taxon>Pseudomonadati</taxon>
        <taxon>Pseudomonadota</taxon>
        <taxon>Alphaproteobacteria</taxon>
        <taxon>Hyphomicrobiales</taxon>
        <taxon>Devosiaceae</taxon>
        <taxon>Devosia</taxon>
    </lineage>
</organism>
<evidence type="ECO:0000313" key="1">
    <source>
        <dbReference type="EMBL" id="KKB13396.1"/>
    </source>
</evidence>
<protein>
    <recommendedName>
        <fullName evidence="3">DUF2171 domain-containing protein</fullName>
    </recommendedName>
</protein>